<keyword evidence="4" id="KW-0092">Biotin</keyword>
<dbReference type="InterPro" id="IPR004143">
    <property type="entry name" value="BPL_LPL_catalytic"/>
</dbReference>
<dbReference type="Pfam" id="PF02237">
    <property type="entry name" value="BPL_C"/>
    <property type="match status" value="1"/>
</dbReference>
<evidence type="ECO:0000256" key="2">
    <source>
        <dbReference type="ARBA" id="ARBA00022741"/>
    </source>
</evidence>
<sequence>MVFPLSPSAVKNGYRVESFEKVDSTNLMAMEFARSGDAGKLWVVANRQTSGRARRGRHWISDPGNLYASLLLVGCFEAISVATLGFVAGVSVAESLKSLLPSSCEHVSLQLKWPNDILLSGAKLSGILLELLPLANGQNALIIGIGINIASAPTDTPYPTACWQQVVPCCTAEDVFAALSHSWVDNYALWNGGAGLGKIREKWLSYAANLGKPVHISMNNQRIDGIFETIDENCHFIIRRNDGTRVAVPAGEVHFGTAASVYKKI</sequence>
<dbReference type="PANTHER" id="PTHR12835:SF5">
    <property type="entry name" value="BIOTIN--PROTEIN LIGASE"/>
    <property type="match status" value="1"/>
</dbReference>
<dbReference type="GO" id="GO:0005737">
    <property type="term" value="C:cytoplasm"/>
    <property type="evidence" value="ECO:0007669"/>
    <property type="project" value="TreeGrafter"/>
</dbReference>
<dbReference type="CDD" id="cd16442">
    <property type="entry name" value="BPL"/>
    <property type="match status" value="1"/>
</dbReference>
<dbReference type="EMBL" id="CP017315">
    <property type="protein sequence ID" value="AQS41334.1"/>
    <property type="molecule type" value="Genomic_DNA"/>
</dbReference>
<keyword evidence="1 8" id="KW-0436">Ligase</keyword>
<comment type="catalytic activity">
    <reaction evidence="6">
        <text>biotin + L-lysyl-[protein] + ATP = N(6)-biotinyl-L-lysyl-[protein] + AMP + diphosphate + H(+)</text>
        <dbReference type="Rhea" id="RHEA:11756"/>
        <dbReference type="Rhea" id="RHEA-COMP:9752"/>
        <dbReference type="Rhea" id="RHEA-COMP:10505"/>
        <dbReference type="ChEBI" id="CHEBI:15378"/>
        <dbReference type="ChEBI" id="CHEBI:29969"/>
        <dbReference type="ChEBI" id="CHEBI:30616"/>
        <dbReference type="ChEBI" id="CHEBI:33019"/>
        <dbReference type="ChEBI" id="CHEBI:57586"/>
        <dbReference type="ChEBI" id="CHEBI:83144"/>
        <dbReference type="ChEBI" id="CHEBI:456215"/>
        <dbReference type="EC" id="6.3.4.15"/>
    </reaction>
</comment>
<evidence type="ECO:0000256" key="6">
    <source>
        <dbReference type="ARBA" id="ARBA00047846"/>
    </source>
</evidence>
<reference evidence="8 9" key="1">
    <citation type="journal article" date="2010" name="Science">
        <title>Genomic comparison of the ants Camponotus floridanus and Harpegnathos saltator.</title>
        <authorList>
            <person name="Bonasio R."/>
            <person name="Zhang G."/>
            <person name="Ye C."/>
            <person name="Mutti N.S."/>
            <person name="Fang X."/>
            <person name="Qin N."/>
            <person name="Donahue G."/>
            <person name="Yang P."/>
            <person name="Li Q."/>
            <person name="Li C."/>
            <person name="Zhang P."/>
            <person name="Huang Z."/>
            <person name="Berger S.L."/>
            <person name="Reinberg D."/>
            <person name="Wang J."/>
            <person name="Liebig J."/>
        </authorList>
    </citation>
    <scope>NUCLEOTIDE SEQUENCE [LARGE SCALE GENOMIC DNA]</scope>
    <source>
        <strain evidence="8 9">Hsal</strain>
    </source>
</reference>
<dbReference type="GO" id="GO:0004077">
    <property type="term" value="F:biotin--[biotin carboxyl-carrier protein] ligase activity"/>
    <property type="evidence" value="ECO:0007669"/>
    <property type="project" value="UniProtKB-EC"/>
</dbReference>
<dbReference type="Gene3D" id="2.30.30.100">
    <property type="match status" value="1"/>
</dbReference>
<dbReference type="SUPFAM" id="SSF55681">
    <property type="entry name" value="Class II aaRS and biotin synthetases"/>
    <property type="match status" value="1"/>
</dbReference>
<dbReference type="InterPro" id="IPR003142">
    <property type="entry name" value="BPL_C"/>
</dbReference>
<dbReference type="PANTHER" id="PTHR12835">
    <property type="entry name" value="BIOTIN PROTEIN LIGASE"/>
    <property type="match status" value="1"/>
</dbReference>
<accession>A0A1U9JTY2</accession>
<dbReference type="Pfam" id="PF03099">
    <property type="entry name" value="BPL_LplA_LipB"/>
    <property type="match status" value="1"/>
</dbReference>
<name>A0A1U9JTY2_9HYPH</name>
<dbReference type="SUPFAM" id="SSF50037">
    <property type="entry name" value="C-terminal domain of transcriptional repressors"/>
    <property type="match status" value="1"/>
</dbReference>
<keyword evidence="9" id="KW-1185">Reference proteome</keyword>
<evidence type="ECO:0000313" key="9">
    <source>
        <dbReference type="Proteomes" id="UP000188912"/>
    </source>
</evidence>
<keyword evidence="3" id="KW-0067">ATP-binding</keyword>
<feature type="domain" description="BPL/LPL catalytic" evidence="7">
    <location>
        <begin position="1"/>
        <end position="191"/>
    </location>
</feature>
<dbReference type="InterPro" id="IPR045864">
    <property type="entry name" value="aa-tRNA-synth_II/BPL/LPL"/>
</dbReference>
<evidence type="ECO:0000256" key="3">
    <source>
        <dbReference type="ARBA" id="ARBA00022840"/>
    </source>
</evidence>
<dbReference type="STRING" id="1902579.BHV28_06310"/>
<evidence type="ECO:0000313" key="8">
    <source>
        <dbReference type="EMBL" id="AQS41334.1"/>
    </source>
</evidence>
<dbReference type="GO" id="GO:0005524">
    <property type="term" value="F:ATP binding"/>
    <property type="evidence" value="ECO:0007669"/>
    <property type="project" value="UniProtKB-KW"/>
</dbReference>
<organism evidence="8 9">
    <name type="scientific">Candidatus Tokpelaia hoelldobleri</name>
    <dbReference type="NCBI Taxonomy" id="1902579"/>
    <lineage>
        <taxon>Bacteria</taxon>
        <taxon>Pseudomonadati</taxon>
        <taxon>Pseudomonadota</taxon>
        <taxon>Alphaproteobacteria</taxon>
        <taxon>Hyphomicrobiales</taxon>
        <taxon>Candidatus Tokpelaia</taxon>
    </lineage>
</organism>
<gene>
    <name evidence="8" type="ORF">BHV28_06310</name>
</gene>
<dbReference type="InterPro" id="IPR008988">
    <property type="entry name" value="Transcriptional_repressor_C"/>
</dbReference>
<dbReference type="InterPro" id="IPR004408">
    <property type="entry name" value="Biotin_CoA_COase_ligase"/>
</dbReference>
<evidence type="ECO:0000256" key="4">
    <source>
        <dbReference type="ARBA" id="ARBA00023267"/>
    </source>
</evidence>
<protein>
    <recommendedName>
        <fullName evidence="5">biotin--[biotin carboxyl-carrier protein] ligase</fullName>
        <ecNumber evidence="5">6.3.4.15</ecNumber>
    </recommendedName>
</protein>
<dbReference type="PROSITE" id="PS51733">
    <property type="entry name" value="BPL_LPL_CATALYTIC"/>
    <property type="match status" value="1"/>
</dbReference>
<keyword evidence="2" id="KW-0547">Nucleotide-binding</keyword>
<dbReference type="EC" id="6.3.4.15" evidence="5"/>
<dbReference type="AlphaFoldDB" id="A0A1U9JTY2"/>
<dbReference type="Proteomes" id="UP000188912">
    <property type="component" value="Chromosome"/>
</dbReference>
<dbReference type="KEGG" id="thd:BHV28_06310"/>
<evidence type="ECO:0000256" key="1">
    <source>
        <dbReference type="ARBA" id="ARBA00022598"/>
    </source>
</evidence>
<evidence type="ECO:0000256" key="5">
    <source>
        <dbReference type="ARBA" id="ARBA00024227"/>
    </source>
</evidence>
<evidence type="ECO:0000259" key="7">
    <source>
        <dbReference type="PROSITE" id="PS51733"/>
    </source>
</evidence>
<proteinExistence type="predicted"/>
<reference evidence="8 9" key="2">
    <citation type="journal article" date="2016" name="Sci. Rep.">
        <title>The genome of Rhizobiales bacteria in predatory ants reveals urease gene functions but no genes for nitrogen fixation.</title>
        <authorList>
            <person name="Neuvonen M.M."/>
            <person name="Tamarit D."/>
            <person name="Naslund K."/>
            <person name="Liebig J."/>
            <person name="Feldhaar H."/>
            <person name="Moran N.A."/>
            <person name="Guy L."/>
            <person name="Andersson S.G."/>
        </authorList>
    </citation>
    <scope>NUCLEOTIDE SEQUENCE [LARGE SCALE GENOMIC DNA]</scope>
    <source>
        <strain evidence="8 9">Hsal</strain>
    </source>
</reference>
<dbReference type="Gene3D" id="3.30.930.10">
    <property type="entry name" value="Bira Bifunctional Protein, Domain 2"/>
    <property type="match status" value="1"/>
</dbReference>
<dbReference type="NCBIfam" id="TIGR00121">
    <property type="entry name" value="birA_ligase"/>
    <property type="match status" value="1"/>
</dbReference>